<dbReference type="PATRIC" id="fig|48936.3.peg.2447"/>
<comment type="caution">
    <text evidence="1">The sequence shown here is derived from an EMBL/GenBank/DDBJ whole genome shotgun (WGS) entry which is preliminary data.</text>
</comment>
<organism evidence="1 2">
    <name type="scientific">Novosphingobium subterraneum</name>
    <dbReference type="NCBI Taxonomy" id="48936"/>
    <lineage>
        <taxon>Bacteria</taxon>
        <taxon>Pseudomonadati</taxon>
        <taxon>Pseudomonadota</taxon>
        <taxon>Alphaproteobacteria</taxon>
        <taxon>Sphingomonadales</taxon>
        <taxon>Sphingomonadaceae</taxon>
        <taxon>Novosphingobium</taxon>
    </lineage>
</organism>
<evidence type="ECO:0000313" key="1">
    <source>
        <dbReference type="EMBL" id="KHS45832.1"/>
    </source>
</evidence>
<dbReference type="AlphaFoldDB" id="A0A0B9A8Z2"/>
<name>A0A0B9A8Z2_9SPHN</name>
<evidence type="ECO:0000313" key="2">
    <source>
        <dbReference type="Proteomes" id="UP000031338"/>
    </source>
</evidence>
<dbReference type="EMBL" id="JRVC01000011">
    <property type="protein sequence ID" value="KHS45832.1"/>
    <property type="molecule type" value="Genomic_DNA"/>
</dbReference>
<sequence>MTTKKPIPAVSFQTSRSGVSVEANTLGVRLMRERACIGLSFGNDTERLQKLFELYTKLTGKKAAA</sequence>
<dbReference type="STRING" id="48936.NJ75_02437"/>
<keyword evidence="2" id="KW-1185">Reference proteome</keyword>
<dbReference type="Proteomes" id="UP000031338">
    <property type="component" value="Unassembled WGS sequence"/>
</dbReference>
<gene>
    <name evidence="1" type="ORF">NJ75_02437</name>
</gene>
<accession>A0A0B9A8Z2</accession>
<protein>
    <submittedName>
        <fullName evidence="1">Uncharacterized protein</fullName>
    </submittedName>
</protein>
<reference evidence="1 2" key="1">
    <citation type="submission" date="2014-10" db="EMBL/GenBank/DDBJ databases">
        <title>Draft genome sequence of Novosphingobium subterraneum DSM 12447.</title>
        <authorList>
            <person name="Gan H.M."/>
            <person name="Gan H.Y."/>
            <person name="Savka M.A."/>
        </authorList>
    </citation>
    <scope>NUCLEOTIDE SEQUENCE [LARGE SCALE GENOMIC DNA]</scope>
    <source>
        <strain evidence="1 2">DSM 12447</strain>
    </source>
</reference>
<proteinExistence type="predicted"/>
<dbReference type="RefSeq" id="WP_039334825.1">
    <property type="nucleotide sequence ID" value="NZ_JRVC01000011.1"/>
</dbReference>